<feature type="domain" description="VWFC" evidence="5">
    <location>
        <begin position="992"/>
        <end position="1056"/>
    </location>
</feature>
<evidence type="ECO:0000259" key="5">
    <source>
        <dbReference type="PROSITE" id="PS50184"/>
    </source>
</evidence>
<dbReference type="PROSITE" id="PS01208">
    <property type="entry name" value="VWFC_1"/>
    <property type="match status" value="2"/>
</dbReference>
<dbReference type="InterPro" id="IPR011061">
    <property type="entry name" value="Hirudin/antistatin"/>
</dbReference>
<dbReference type="GeneID" id="109484493"/>
<feature type="chain" id="PRO_5027753810" evidence="4">
    <location>
        <begin position="17"/>
        <end position="1583"/>
    </location>
</feature>
<dbReference type="InterPro" id="IPR004094">
    <property type="entry name" value="Antistasin-like"/>
</dbReference>
<proteinExistence type="inferred from homology"/>
<dbReference type="InterPro" id="IPR000215">
    <property type="entry name" value="Serpin_fam"/>
</dbReference>
<evidence type="ECO:0000256" key="1">
    <source>
        <dbReference type="ARBA" id="ARBA00022729"/>
    </source>
</evidence>
<dbReference type="SMART" id="SM00093">
    <property type="entry name" value="SERPIN"/>
    <property type="match status" value="1"/>
</dbReference>
<dbReference type="Pfam" id="PF01347">
    <property type="entry name" value="Vitellogenin_N"/>
    <property type="match status" value="3"/>
</dbReference>
<dbReference type="InterPro" id="IPR042185">
    <property type="entry name" value="Serpin_sf_2"/>
</dbReference>
<comment type="caution">
    <text evidence="2">Lacks conserved residue(s) required for the propagation of feature annotation.</text>
</comment>
<dbReference type="InterPro" id="IPR023796">
    <property type="entry name" value="Serpin_dom"/>
</dbReference>
<dbReference type="InterPro" id="IPR001007">
    <property type="entry name" value="VWF_dom"/>
</dbReference>
<evidence type="ECO:0000259" key="7">
    <source>
        <dbReference type="PROSITE" id="PS51252"/>
    </source>
</evidence>
<dbReference type="PANTHER" id="PTHR11461:SF372">
    <property type="entry name" value="ACCESSORY GLAND PROTEIN ACP76A-RELATED"/>
    <property type="match status" value="1"/>
</dbReference>
<dbReference type="SMART" id="SM00214">
    <property type="entry name" value="VWC"/>
    <property type="match status" value="3"/>
</dbReference>
<evidence type="ECO:0000256" key="2">
    <source>
        <dbReference type="PROSITE-ProRule" id="PRU00557"/>
    </source>
</evidence>
<dbReference type="PROSITE" id="PS00284">
    <property type="entry name" value="SERPIN"/>
    <property type="match status" value="1"/>
</dbReference>
<dbReference type="InterPro" id="IPR015816">
    <property type="entry name" value="Vitellinogen_b-sht_N"/>
</dbReference>
<dbReference type="SUPFAM" id="SSF57262">
    <property type="entry name" value="Leech antihemostatic proteins"/>
    <property type="match status" value="2"/>
</dbReference>
<keyword evidence="1 4" id="KW-0732">Signal</keyword>
<dbReference type="PANTHER" id="PTHR11461">
    <property type="entry name" value="SERINE PROTEASE INHIBITOR, SERPIN"/>
    <property type="match status" value="1"/>
</dbReference>
<feature type="domain" description="Vitellogenin" evidence="6">
    <location>
        <begin position="686"/>
        <end position="1583"/>
    </location>
</feature>
<dbReference type="SUPFAM" id="SSF57603">
    <property type="entry name" value="FnI-like domain"/>
    <property type="match status" value="3"/>
</dbReference>
<accession>A0A6P5AJR0</accession>
<sequence length="1583" mass="179328">MLRVATLALLVFAVAAYPADYRGSGPEKCDGENRLSPGHEYTYNYTVEGYRKPLANVEDKILWFKWLCSAHIKVYGPCEMVLSTPYCEVLKAVTSDMEEEREYRTFAHGKSYTREFTEDVDLPFYMNLGEVTSISPKVDGPLHVLNLHRDMLSMLQLPTRLDDLDKITAHRSVHGDCAPRYEITDSVDLSGTSVALGVRMLKDMSKCQHPDNVFQDEVMEETLGDASQQCDYVMNEEGRIDKVTCREQTPDNYLHHNNPFLIANNTRKLVFVKKDPLKVLKSEDAYDKDGRYYDDLIFKIDEPTSPQKSPRKKAPSDCRPVRCRMFCKFGWQIDENGCEVCRCNQPGQYLLDKEKCIGKNRFEPGRRYIYNYTVEGKKESPAHMGKTLWLRSTYRVVLDAIDACHAIITTPKCEILNAETSDDSEKPEYSSFAQGVQYAKAFTQDYPLIVYWNKGLVEVIAPQVDMPVYILNMRREILSLLQMPIDVPEGKEQIRNVYGECRPEFEITDQKIFLNNRVVTGVNVRNELTQCKHPESSWEEVFGVQLTNATRECKYHLSSKGRIQKVSCKEVMEDASLSYNNPFMIANSRSHLNFLGTRSLPDPVPTLSMENRRKTDLVFEMEEQADSRPKEEEEKKEEECTDAKCAIVEEVVEVPRVPVWKQEKGEPVERTHVDGGDFVCKDGNQFQPGYRYLYGYYGKAQGKMSSQPGKDGYWVTARCWVEIEVTSKCSFYMKTANCVFRDSEPRVPGDKVDKEFHKLSANLGEHPIYVELNHGLVHRLVVDPSESTHILNTKRAILSTLQMHLAENPRLNTNITQGDIYGDCPVNYVISEVEEGHVVGMNVTKHVSKCKHPKEEMASKMAGSHSGAHQTCRSDLTHDSVIERVICKDVRPVREDRMIETHRILVLQHVRPLKPNEPQYRFDIEEGKETSLTYEAEEGKGAEEDEETISLRGGLEAKTPCKPVRCKMYCEHGFRTDKRGCEICECAKEGEGTCTDDDGVTRKNGEKWRPSFDEDWCNSCHCENGKVACLGVVCANPDCGNEAPVKVEGQCCPVCPDEEKPQKPGDIKQGVCTTKDGQTYKDGELWEEKDCTKCMCMEGEAVCTSVLCEVPDCGEGVEPIMNDGDCCPKCPEVEKCTSSDGKEYVAGETWEEDGSCTTCRCEGEKTVCMSMMCDWPQCEDGAEPVKKEGECCPSCPVDANALETLVSSNGKFALELYKQLTRQADAGNVFVSPFSISTALAMTYLAAKGKTAEQMGSTMHFQDLSDLTLHKTFAELTETTSSNLTSYTLSVANKLFVQEDFDLLKTYIDGVERHYGSDVGRVNFGDAKVASDMINNWVEEKTQQKIHDLIQEDMLNDLTRVVLVNAIYFKGQWADMFDPYDTADMPFYRTEEDSVDIPMMFREGRYNSVRDPDVGCSVLELPYKDKDLSMLVIVPTEKEGLAQVESKITMETLQRWNDNFVNKLTLVYLPKYKIEYAVSVTDHLKRMGMEDLFDRSRADLSGLTGERDLHVSDVVHKAFVEVYEKGSEAAAATGVQISLLSAKIWPEPPVTVRADRPFLFFIRDNRNHSILFMGRVTDPIGNK</sequence>
<dbReference type="PROSITE" id="PS50184">
    <property type="entry name" value="VWFC_2"/>
    <property type="match status" value="3"/>
</dbReference>
<dbReference type="SMART" id="SM00215">
    <property type="entry name" value="VWC_out"/>
    <property type="match status" value="3"/>
</dbReference>
<reference evidence="9" key="1">
    <citation type="submission" date="2025-08" db="UniProtKB">
        <authorList>
            <consortium name="RefSeq"/>
        </authorList>
    </citation>
    <scope>IDENTIFICATION</scope>
    <source>
        <tissue evidence="9">Gonad</tissue>
    </source>
</reference>
<dbReference type="CDD" id="cd00172">
    <property type="entry name" value="serpin"/>
    <property type="match status" value="1"/>
</dbReference>
<dbReference type="InterPro" id="IPR015819">
    <property type="entry name" value="Lipid_transp_b-sht_shell"/>
</dbReference>
<evidence type="ECO:0000313" key="8">
    <source>
        <dbReference type="Proteomes" id="UP000515135"/>
    </source>
</evidence>
<evidence type="ECO:0000313" key="9">
    <source>
        <dbReference type="RefSeq" id="XP_019643332.1"/>
    </source>
</evidence>
<dbReference type="GO" id="GO:0005319">
    <property type="term" value="F:lipid transporter activity"/>
    <property type="evidence" value="ECO:0007669"/>
    <property type="project" value="InterPro"/>
</dbReference>
<keyword evidence="2" id="KW-1015">Disulfide bond</keyword>
<dbReference type="Gene3D" id="3.30.497.10">
    <property type="entry name" value="Antithrombin, subunit I, domain 2"/>
    <property type="match status" value="1"/>
</dbReference>
<keyword evidence="8" id="KW-1185">Reference proteome</keyword>
<dbReference type="KEGG" id="bbel:109484493"/>
<dbReference type="PROSITE" id="PS51211">
    <property type="entry name" value="VITELLOGENIN"/>
    <property type="match status" value="1"/>
</dbReference>
<dbReference type="Proteomes" id="UP000515135">
    <property type="component" value="Unplaced"/>
</dbReference>
<dbReference type="Pfam" id="PF00093">
    <property type="entry name" value="VWC"/>
    <property type="match status" value="3"/>
</dbReference>
<feature type="domain" description="VWFC" evidence="5">
    <location>
        <begin position="1134"/>
        <end position="1196"/>
    </location>
</feature>
<dbReference type="Gene3D" id="2.30.230.10">
    <property type="entry name" value="Lipovitellin, beta-sheet shell regions, chain A"/>
    <property type="match status" value="3"/>
</dbReference>
<dbReference type="InterPro" id="IPR001747">
    <property type="entry name" value="Vitellogenin_N"/>
</dbReference>
<feature type="domain" description="Antistasin-like" evidence="7">
    <location>
        <begin position="318"/>
        <end position="343"/>
    </location>
</feature>
<evidence type="ECO:0000256" key="4">
    <source>
        <dbReference type="SAM" id="SignalP"/>
    </source>
</evidence>
<dbReference type="Gene3D" id="2.10.70.10">
    <property type="entry name" value="Complement Module, domain 1"/>
    <property type="match status" value="1"/>
</dbReference>
<name>A0A6P5AJR0_BRABE</name>
<dbReference type="Pfam" id="PF00079">
    <property type="entry name" value="Serpin"/>
    <property type="match status" value="1"/>
</dbReference>
<gene>
    <name evidence="9" type="primary">LOC109484493</name>
</gene>
<dbReference type="OrthoDB" id="671595at2759"/>
<feature type="signal peptide" evidence="4">
    <location>
        <begin position="1"/>
        <end position="16"/>
    </location>
</feature>
<comment type="similarity">
    <text evidence="3">Belongs to the serpin family.</text>
</comment>
<dbReference type="Gene3D" id="2.30.39.10">
    <property type="entry name" value="Alpha-1-antitrypsin, domain 1"/>
    <property type="match status" value="1"/>
</dbReference>
<dbReference type="FunFam" id="3.30.497.10:FF:000001">
    <property type="entry name" value="Serine protease inhibitor"/>
    <property type="match status" value="1"/>
</dbReference>
<feature type="domain" description="VWFC" evidence="5">
    <location>
        <begin position="1070"/>
        <end position="1131"/>
    </location>
</feature>
<dbReference type="Gene3D" id="6.20.200.20">
    <property type="match status" value="2"/>
</dbReference>
<dbReference type="InterPro" id="IPR036186">
    <property type="entry name" value="Serpin_sf"/>
</dbReference>
<dbReference type="Gene3D" id="2.10.22.10">
    <property type="entry name" value="Antistasin, domain 1"/>
    <property type="match status" value="2"/>
</dbReference>
<dbReference type="InterPro" id="IPR042178">
    <property type="entry name" value="Serpin_sf_1"/>
</dbReference>
<evidence type="ECO:0000259" key="6">
    <source>
        <dbReference type="PROSITE" id="PS51211"/>
    </source>
</evidence>
<dbReference type="Pfam" id="PF02822">
    <property type="entry name" value="Antistasin"/>
    <property type="match status" value="2"/>
</dbReference>
<evidence type="ECO:0000256" key="3">
    <source>
        <dbReference type="RuleBase" id="RU000411"/>
    </source>
</evidence>
<dbReference type="InterPro" id="IPR023795">
    <property type="entry name" value="Serpin_CS"/>
</dbReference>
<feature type="domain" description="Antistasin-like" evidence="7">
    <location>
        <begin position="961"/>
        <end position="986"/>
    </location>
</feature>
<feature type="disulfide bond" evidence="2">
    <location>
        <begin position="824"/>
        <end position="850"/>
    </location>
</feature>
<dbReference type="GO" id="GO:0004867">
    <property type="term" value="F:serine-type endopeptidase inhibitor activity"/>
    <property type="evidence" value="ECO:0007669"/>
    <property type="project" value="InterPro"/>
</dbReference>
<protein>
    <submittedName>
        <fullName evidence="9">Uncharacterized protein LOC109484493</fullName>
    </submittedName>
</protein>
<dbReference type="SUPFAM" id="SSF56574">
    <property type="entry name" value="Serpins"/>
    <property type="match status" value="1"/>
</dbReference>
<dbReference type="GO" id="GO:0005615">
    <property type="term" value="C:extracellular space"/>
    <property type="evidence" value="ECO:0007669"/>
    <property type="project" value="InterPro"/>
</dbReference>
<dbReference type="RefSeq" id="XP_019643332.1">
    <property type="nucleotide sequence ID" value="XM_019787773.1"/>
</dbReference>
<organism evidence="8 9">
    <name type="scientific">Branchiostoma belcheri</name>
    <name type="common">Amphioxus</name>
    <dbReference type="NCBI Taxonomy" id="7741"/>
    <lineage>
        <taxon>Eukaryota</taxon>
        <taxon>Metazoa</taxon>
        <taxon>Chordata</taxon>
        <taxon>Cephalochordata</taxon>
        <taxon>Leptocardii</taxon>
        <taxon>Amphioxiformes</taxon>
        <taxon>Branchiostomatidae</taxon>
        <taxon>Branchiostoma</taxon>
    </lineage>
</organism>
<dbReference type="SUPFAM" id="SSF56968">
    <property type="entry name" value="Lipovitellin-phosvitin complex, beta-sheet shell regions"/>
    <property type="match status" value="3"/>
</dbReference>
<dbReference type="PROSITE" id="PS51252">
    <property type="entry name" value="ANTISTASIN"/>
    <property type="match status" value="2"/>
</dbReference>